<evidence type="ECO:0000259" key="6">
    <source>
        <dbReference type="Pfam" id="PF25917"/>
    </source>
</evidence>
<dbReference type="Proteomes" id="UP000663929">
    <property type="component" value="Chromosome"/>
</dbReference>
<feature type="domain" description="Multidrug resistance protein MdtA-like C-terminal permuted SH3" evidence="8">
    <location>
        <begin position="311"/>
        <end position="371"/>
    </location>
</feature>
<dbReference type="KEGG" id="scor:J3U87_34735"/>
<dbReference type="AlphaFoldDB" id="A0A8A4TMJ2"/>
<dbReference type="InterPro" id="IPR006143">
    <property type="entry name" value="RND_pump_MFP"/>
</dbReference>
<evidence type="ECO:0000256" key="1">
    <source>
        <dbReference type="ARBA" id="ARBA00004196"/>
    </source>
</evidence>
<evidence type="ECO:0000259" key="5">
    <source>
        <dbReference type="Pfam" id="PF25876"/>
    </source>
</evidence>
<dbReference type="Pfam" id="PF25876">
    <property type="entry name" value="HH_MFP_RND"/>
    <property type="match status" value="1"/>
</dbReference>
<dbReference type="NCBIfam" id="TIGR01730">
    <property type="entry name" value="RND_mfp"/>
    <property type="match status" value="1"/>
</dbReference>
<feature type="signal peptide" evidence="4">
    <location>
        <begin position="1"/>
        <end position="36"/>
    </location>
</feature>
<keyword evidence="3" id="KW-0175">Coiled coil</keyword>
<keyword evidence="4" id="KW-0732">Signal</keyword>
<dbReference type="InterPro" id="IPR058624">
    <property type="entry name" value="MdtA-like_HH"/>
</dbReference>
<evidence type="ECO:0000259" key="8">
    <source>
        <dbReference type="Pfam" id="PF25967"/>
    </source>
</evidence>
<gene>
    <name evidence="9" type="ORF">J3U87_34735</name>
</gene>
<dbReference type="InterPro" id="IPR058627">
    <property type="entry name" value="MdtA-like_C"/>
</dbReference>
<sequence length="394" mass="43039">MLTLVRTARRKPLTFSFTFLLFLAATAASIVFSARADESPEAPAPAPPPPQVQVETIEPQKIRIWHDFSGRLAAVDFVEIRPRVGGTITQVLFEEGSIVAKGDGLFVIDPRPYQAELDMAIAELESAKSRAHLAKDELSRLEGLLAKKAVSKSIYEAAQNDHKVAVAAIHGAEASIQRARLNLEYAHIHAPVSGRISRAEITQGNVIEAGPNAPVLATVVSNDSIYAEFDVSEQAYLKLARSNRQETLPVRLTLGEDNETFYRGELVAFDNRIDTRSGTIRARALFANADGLLVPGMYAGVRVGEATEEEVLLVDDRAVGTNQDQKFVMVVDPNGLVTYREVRLGRFIDGRRLVLDGLKSGDRVMVNSLQRVRPGMTVEPLEIESSDTGELAAN</sequence>
<comment type="subcellular location">
    <subcellularLocation>
        <location evidence="1">Cell envelope</location>
    </subcellularLocation>
</comment>
<dbReference type="PANTHER" id="PTHR30158">
    <property type="entry name" value="ACRA/E-RELATED COMPONENT OF DRUG EFFLUX TRANSPORTER"/>
    <property type="match status" value="1"/>
</dbReference>
<dbReference type="Gene3D" id="2.40.420.20">
    <property type="match status" value="1"/>
</dbReference>
<evidence type="ECO:0000256" key="3">
    <source>
        <dbReference type="SAM" id="Coils"/>
    </source>
</evidence>
<evidence type="ECO:0000313" key="9">
    <source>
        <dbReference type="EMBL" id="QTD50770.1"/>
    </source>
</evidence>
<dbReference type="FunFam" id="2.40.420.20:FF:000001">
    <property type="entry name" value="Efflux RND transporter periplasmic adaptor subunit"/>
    <property type="match status" value="1"/>
</dbReference>
<accession>A0A8A4TMJ2</accession>
<feature type="domain" description="Multidrug resistance protein MdtA-like alpha-helical hairpin" evidence="5">
    <location>
        <begin position="117"/>
        <end position="186"/>
    </location>
</feature>
<organism evidence="9 10">
    <name type="scientific">Sulfidibacter corallicola</name>
    <dbReference type="NCBI Taxonomy" id="2818388"/>
    <lineage>
        <taxon>Bacteria</taxon>
        <taxon>Pseudomonadati</taxon>
        <taxon>Acidobacteriota</taxon>
        <taxon>Holophagae</taxon>
        <taxon>Acanthopleuribacterales</taxon>
        <taxon>Acanthopleuribacteraceae</taxon>
        <taxon>Sulfidibacter</taxon>
    </lineage>
</organism>
<dbReference type="EMBL" id="CP071793">
    <property type="protein sequence ID" value="QTD50770.1"/>
    <property type="molecule type" value="Genomic_DNA"/>
</dbReference>
<evidence type="ECO:0000256" key="4">
    <source>
        <dbReference type="SAM" id="SignalP"/>
    </source>
</evidence>
<dbReference type="GO" id="GO:0022857">
    <property type="term" value="F:transmembrane transporter activity"/>
    <property type="evidence" value="ECO:0007669"/>
    <property type="project" value="InterPro"/>
</dbReference>
<dbReference type="GO" id="GO:0030313">
    <property type="term" value="C:cell envelope"/>
    <property type="evidence" value="ECO:0007669"/>
    <property type="project" value="UniProtKB-SubCell"/>
</dbReference>
<dbReference type="InterPro" id="IPR058625">
    <property type="entry name" value="MdtA-like_BSH"/>
</dbReference>
<evidence type="ECO:0000259" key="7">
    <source>
        <dbReference type="Pfam" id="PF25944"/>
    </source>
</evidence>
<dbReference type="Gene3D" id="2.40.50.100">
    <property type="match status" value="1"/>
</dbReference>
<dbReference type="PANTHER" id="PTHR30158:SF10">
    <property type="entry name" value="CATION EFFLUX PUMP"/>
    <property type="match status" value="1"/>
</dbReference>
<feature type="domain" description="Multidrug resistance protein MdtA-like barrel-sandwich hybrid" evidence="6">
    <location>
        <begin position="78"/>
        <end position="216"/>
    </location>
</feature>
<feature type="coiled-coil region" evidence="3">
    <location>
        <begin position="117"/>
        <end position="144"/>
    </location>
</feature>
<feature type="chain" id="PRO_5035143965" evidence="4">
    <location>
        <begin position="37"/>
        <end position="394"/>
    </location>
</feature>
<evidence type="ECO:0000256" key="2">
    <source>
        <dbReference type="ARBA" id="ARBA00009477"/>
    </source>
</evidence>
<dbReference type="RefSeq" id="WP_237380755.1">
    <property type="nucleotide sequence ID" value="NZ_CP071793.1"/>
</dbReference>
<proteinExistence type="inferred from homology"/>
<dbReference type="Pfam" id="PF25944">
    <property type="entry name" value="Beta-barrel_RND"/>
    <property type="match status" value="1"/>
</dbReference>
<name>A0A8A4TMJ2_SULCO</name>
<feature type="domain" description="Multidrug resistance protein MdtA-like beta-barrel" evidence="7">
    <location>
        <begin position="225"/>
        <end position="306"/>
    </location>
</feature>
<keyword evidence="10" id="KW-1185">Reference proteome</keyword>
<evidence type="ECO:0000313" key="10">
    <source>
        <dbReference type="Proteomes" id="UP000663929"/>
    </source>
</evidence>
<comment type="similarity">
    <text evidence="2">Belongs to the membrane fusion protein (MFP) (TC 8.A.1) family.</text>
</comment>
<dbReference type="GO" id="GO:0005886">
    <property type="term" value="C:plasma membrane"/>
    <property type="evidence" value="ECO:0007669"/>
    <property type="project" value="TreeGrafter"/>
</dbReference>
<dbReference type="Pfam" id="PF25917">
    <property type="entry name" value="BSH_RND"/>
    <property type="match status" value="1"/>
</dbReference>
<dbReference type="Gene3D" id="2.40.30.170">
    <property type="match status" value="1"/>
</dbReference>
<dbReference type="SUPFAM" id="SSF111369">
    <property type="entry name" value="HlyD-like secretion proteins"/>
    <property type="match status" value="1"/>
</dbReference>
<reference evidence="9" key="1">
    <citation type="submission" date="2021-03" db="EMBL/GenBank/DDBJ databases">
        <title>Acanthopleuribacteraceae sp. M133.</title>
        <authorList>
            <person name="Wang G."/>
        </authorList>
    </citation>
    <scope>NUCLEOTIDE SEQUENCE</scope>
    <source>
        <strain evidence="9">M133</strain>
    </source>
</reference>
<dbReference type="Pfam" id="PF25967">
    <property type="entry name" value="RND-MFP_C"/>
    <property type="match status" value="1"/>
</dbReference>
<dbReference type="InterPro" id="IPR058626">
    <property type="entry name" value="MdtA-like_b-barrel"/>
</dbReference>
<dbReference type="Gene3D" id="1.10.287.470">
    <property type="entry name" value="Helix hairpin bin"/>
    <property type="match status" value="1"/>
</dbReference>
<dbReference type="GO" id="GO:0046677">
    <property type="term" value="P:response to antibiotic"/>
    <property type="evidence" value="ECO:0007669"/>
    <property type="project" value="TreeGrafter"/>
</dbReference>
<protein>
    <submittedName>
        <fullName evidence="9">Efflux RND transporter periplasmic adaptor subunit</fullName>
    </submittedName>
</protein>